<protein>
    <submittedName>
        <fullName evidence="3">Uncharacterized protein</fullName>
    </submittedName>
</protein>
<dbReference type="InParanoid" id="B8C7C7"/>
<sequence>MVFVAKKPHLYIPSLSESSAEPLHIGLVFGGSIPHDQATNFIQLGRTIRTTHRSIRCLWIRFNNGDESILAVLREFSHELIGSTAIESMVLENRIGTHEIRCMKDFLCSNTTLRGIKFLKTDTDASSFLLLHDFFVGNSSLRVFDAFGNTKLGDEAIMEVLDSMTEGGVMLETLNVGERTFGEEVDEGVVRVSEVGVASMMDFVSRTPSITHLKIRLRGQTNNTLATLSNILQSPQCNISRLELDGQFGDEGILLLSEALKTNATVRTITIGYSENLTDVGGNALLQVSKDVYGTGTWESVTESNNTLKSVYISERVAGTVSQSLITTLQTLTNEDPHRTLQSKVWKYLQTNMDFLPQLDLQMIHMPKVLAFIDTKGGQNSMYQVLRGGYFPNLFINPTPERVRLTDQMKQLSEENTSLREMLREEQERTRDLEVENERIKMWFEDRGMTSKCCLMPIFKVVELWKRFVDILRVPVK</sequence>
<dbReference type="PaxDb" id="35128-Thaps23832"/>
<keyword evidence="4" id="KW-1185">Reference proteome</keyword>
<name>B8C7C7_THAPS</name>
<dbReference type="SUPFAM" id="SSF52047">
    <property type="entry name" value="RNI-like"/>
    <property type="match status" value="1"/>
</dbReference>
<evidence type="ECO:0000256" key="1">
    <source>
        <dbReference type="ARBA" id="ARBA00022737"/>
    </source>
</evidence>
<dbReference type="Gene3D" id="3.80.10.10">
    <property type="entry name" value="Ribonuclease Inhibitor"/>
    <property type="match status" value="2"/>
</dbReference>
<feature type="coiled-coil region" evidence="2">
    <location>
        <begin position="402"/>
        <end position="436"/>
    </location>
</feature>
<dbReference type="EMBL" id="CM000644">
    <property type="protein sequence ID" value="EED90955.1"/>
    <property type="molecule type" value="Genomic_DNA"/>
</dbReference>
<dbReference type="AlphaFoldDB" id="B8C7C7"/>
<evidence type="ECO:0000256" key="2">
    <source>
        <dbReference type="SAM" id="Coils"/>
    </source>
</evidence>
<dbReference type="InterPro" id="IPR052201">
    <property type="entry name" value="LRR-containing_regulator"/>
</dbReference>
<dbReference type="PANTHER" id="PTHR24111">
    <property type="entry name" value="LEUCINE-RICH REPEAT-CONTAINING PROTEIN 34"/>
    <property type="match status" value="1"/>
</dbReference>
<keyword evidence="2" id="KW-0175">Coiled coil</keyword>
<keyword evidence="1" id="KW-0677">Repeat</keyword>
<reference evidence="3 4" key="2">
    <citation type="journal article" date="2008" name="Nature">
        <title>The Phaeodactylum genome reveals the evolutionary history of diatom genomes.</title>
        <authorList>
            <person name="Bowler C."/>
            <person name="Allen A.E."/>
            <person name="Badger J.H."/>
            <person name="Grimwood J."/>
            <person name="Jabbari K."/>
            <person name="Kuo A."/>
            <person name="Maheswari U."/>
            <person name="Martens C."/>
            <person name="Maumus F."/>
            <person name="Otillar R.P."/>
            <person name="Rayko E."/>
            <person name="Salamov A."/>
            <person name="Vandepoele K."/>
            <person name="Beszteri B."/>
            <person name="Gruber A."/>
            <person name="Heijde M."/>
            <person name="Katinka M."/>
            <person name="Mock T."/>
            <person name="Valentin K."/>
            <person name="Verret F."/>
            <person name="Berges J.A."/>
            <person name="Brownlee C."/>
            <person name="Cadoret J.P."/>
            <person name="Chiovitti A."/>
            <person name="Choi C.J."/>
            <person name="Coesel S."/>
            <person name="De Martino A."/>
            <person name="Detter J.C."/>
            <person name="Durkin C."/>
            <person name="Falciatore A."/>
            <person name="Fournet J."/>
            <person name="Haruta M."/>
            <person name="Huysman M.J."/>
            <person name="Jenkins B.D."/>
            <person name="Jiroutova K."/>
            <person name="Jorgensen R.E."/>
            <person name="Joubert Y."/>
            <person name="Kaplan A."/>
            <person name="Kroger N."/>
            <person name="Kroth P.G."/>
            <person name="La Roche J."/>
            <person name="Lindquist E."/>
            <person name="Lommer M."/>
            <person name="Martin-Jezequel V."/>
            <person name="Lopez P.J."/>
            <person name="Lucas S."/>
            <person name="Mangogna M."/>
            <person name="McGinnis K."/>
            <person name="Medlin L.K."/>
            <person name="Montsant A."/>
            <person name="Oudot-Le Secq M.P."/>
            <person name="Napoli C."/>
            <person name="Obornik M."/>
            <person name="Parker M.S."/>
            <person name="Petit J.L."/>
            <person name="Porcel B.M."/>
            <person name="Poulsen N."/>
            <person name="Robison M."/>
            <person name="Rychlewski L."/>
            <person name="Rynearson T.A."/>
            <person name="Schmutz J."/>
            <person name="Shapiro H."/>
            <person name="Siaut M."/>
            <person name="Stanley M."/>
            <person name="Sussman M.R."/>
            <person name="Taylor A.R."/>
            <person name="Vardi A."/>
            <person name="von Dassow P."/>
            <person name="Vyverman W."/>
            <person name="Willis A."/>
            <person name="Wyrwicz L.S."/>
            <person name="Rokhsar D.S."/>
            <person name="Weissenbach J."/>
            <person name="Armbrust E.V."/>
            <person name="Green B.R."/>
            <person name="Van de Peer Y."/>
            <person name="Grigoriev I.V."/>
        </authorList>
    </citation>
    <scope>NUCLEOTIDE SEQUENCE [LARGE SCALE GENOMIC DNA]</scope>
    <source>
        <strain evidence="3 4">CCMP1335</strain>
    </source>
</reference>
<gene>
    <name evidence="3" type="ORF">THAPSDRAFT_23832</name>
</gene>
<dbReference type="Proteomes" id="UP000001449">
    <property type="component" value="Chromosome 8"/>
</dbReference>
<accession>B8C7C7</accession>
<evidence type="ECO:0000313" key="4">
    <source>
        <dbReference type="Proteomes" id="UP000001449"/>
    </source>
</evidence>
<dbReference type="PANTHER" id="PTHR24111:SF0">
    <property type="entry name" value="LEUCINE-RICH REPEAT-CONTAINING PROTEIN"/>
    <property type="match status" value="1"/>
</dbReference>
<proteinExistence type="predicted"/>
<dbReference type="RefSeq" id="XP_002292104.1">
    <property type="nucleotide sequence ID" value="XM_002292068.1"/>
</dbReference>
<dbReference type="InterPro" id="IPR032675">
    <property type="entry name" value="LRR_dom_sf"/>
</dbReference>
<dbReference type="HOGENOM" id="CLU_573085_0_0_1"/>
<dbReference type="GeneID" id="7449862"/>
<dbReference type="KEGG" id="tps:THAPSDRAFT_23832"/>
<reference evidence="3 4" key="1">
    <citation type="journal article" date="2004" name="Science">
        <title>The genome of the diatom Thalassiosira pseudonana: ecology, evolution, and metabolism.</title>
        <authorList>
            <person name="Armbrust E.V."/>
            <person name="Berges J.A."/>
            <person name="Bowler C."/>
            <person name="Green B.R."/>
            <person name="Martinez D."/>
            <person name="Putnam N.H."/>
            <person name="Zhou S."/>
            <person name="Allen A.E."/>
            <person name="Apt K.E."/>
            <person name="Bechner M."/>
            <person name="Brzezinski M.A."/>
            <person name="Chaal B.K."/>
            <person name="Chiovitti A."/>
            <person name="Davis A.K."/>
            <person name="Demarest M.S."/>
            <person name="Detter J.C."/>
            <person name="Glavina T."/>
            <person name="Goodstein D."/>
            <person name="Hadi M.Z."/>
            <person name="Hellsten U."/>
            <person name="Hildebrand M."/>
            <person name="Jenkins B.D."/>
            <person name="Jurka J."/>
            <person name="Kapitonov V.V."/>
            <person name="Kroger N."/>
            <person name="Lau W.W."/>
            <person name="Lane T.W."/>
            <person name="Larimer F.W."/>
            <person name="Lippmeier J.C."/>
            <person name="Lucas S."/>
            <person name="Medina M."/>
            <person name="Montsant A."/>
            <person name="Obornik M."/>
            <person name="Parker M.S."/>
            <person name="Palenik B."/>
            <person name="Pazour G.J."/>
            <person name="Richardson P.M."/>
            <person name="Rynearson T.A."/>
            <person name="Saito M.A."/>
            <person name="Schwartz D.C."/>
            <person name="Thamatrakoln K."/>
            <person name="Valentin K."/>
            <person name="Vardi A."/>
            <person name="Wilkerson F.P."/>
            <person name="Rokhsar D.S."/>
        </authorList>
    </citation>
    <scope>NUCLEOTIDE SEQUENCE [LARGE SCALE GENOMIC DNA]</scope>
    <source>
        <strain evidence="3 4">CCMP1335</strain>
    </source>
</reference>
<organism evidence="3 4">
    <name type="scientific">Thalassiosira pseudonana</name>
    <name type="common">Marine diatom</name>
    <name type="synonym">Cyclotella nana</name>
    <dbReference type="NCBI Taxonomy" id="35128"/>
    <lineage>
        <taxon>Eukaryota</taxon>
        <taxon>Sar</taxon>
        <taxon>Stramenopiles</taxon>
        <taxon>Ochrophyta</taxon>
        <taxon>Bacillariophyta</taxon>
        <taxon>Coscinodiscophyceae</taxon>
        <taxon>Thalassiosirophycidae</taxon>
        <taxon>Thalassiosirales</taxon>
        <taxon>Thalassiosiraceae</taxon>
        <taxon>Thalassiosira</taxon>
    </lineage>
</organism>
<dbReference type="eggNOG" id="ENOG502T4HF">
    <property type="taxonomic scope" value="Eukaryota"/>
</dbReference>
<dbReference type="OMA" id="NRIGTHE"/>
<evidence type="ECO:0000313" key="3">
    <source>
        <dbReference type="EMBL" id="EED90955.1"/>
    </source>
</evidence>